<dbReference type="EMBL" id="AECV01000001">
    <property type="protein sequence ID" value="EFW30462.1"/>
    <property type="molecule type" value="Genomic_DNA"/>
</dbReference>
<dbReference type="Proteomes" id="UP000004633">
    <property type="component" value="Unassembled WGS sequence"/>
</dbReference>
<keyword evidence="5" id="KW-1133">Transmembrane helix</keyword>
<evidence type="ECO:0000256" key="1">
    <source>
        <dbReference type="ARBA" id="ARBA00002388"/>
    </source>
</evidence>
<dbReference type="STRING" id="749551.HMPREF9555_00089"/>
<keyword evidence="2 4" id="KW-0697">Rotamase</keyword>
<comment type="function">
    <text evidence="1 4">PPIases accelerate the folding of proteins. It catalyzes the cis-trans isomerization of proline imidic peptide bonds in oligopeptides.</text>
</comment>
<keyword evidence="8" id="KW-1185">Reference proteome</keyword>
<dbReference type="GO" id="GO:0003755">
    <property type="term" value="F:peptidyl-prolyl cis-trans isomerase activity"/>
    <property type="evidence" value="ECO:0007669"/>
    <property type="project" value="UniProtKB-UniRule"/>
</dbReference>
<dbReference type="PRINTS" id="PR00153">
    <property type="entry name" value="CSAPPISMRASE"/>
</dbReference>
<comment type="catalytic activity">
    <reaction evidence="4">
        <text>[protein]-peptidylproline (omega=180) = [protein]-peptidylproline (omega=0)</text>
        <dbReference type="Rhea" id="RHEA:16237"/>
        <dbReference type="Rhea" id="RHEA-COMP:10747"/>
        <dbReference type="Rhea" id="RHEA-COMP:10748"/>
        <dbReference type="ChEBI" id="CHEBI:83833"/>
        <dbReference type="ChEBI" id="CHEBI:83834"/>
        <dbReference type="EC" id="5.2.1.8"/>
    </reaction>
</comment>
<evidence type="ECO:0000256" key="3">
    <source>
        <dbReference type="ARBA" id="ARBA00023235"/>
    </source>
</evidence>
<dbReference type="EC" id="5.2.1.8" evidence="4"/>
<evidence type="ECO:0000313" key="7">
    <source>
        <dbReference type="EMBL" id="EFW30462.1"/>
    </source>
</evidence>
<dbReference type="PROSITE" id="PS00170">
    <property type="entry name" value="CSA_PPIASE_1"/>
    <property type="match status" value="1"/>
</dbReference>
<comment type="caution">
    <text evidence="7">The sequence shown here is derived from an EMBL/GenBank/DDBJ whole genome shotgun (WGS) entry which is preliminary data.</text>
</comment>
<evidence type="ECO:0000256" key="4">
    <source>
        <dbReference type="RuleBase" id="RU363019"/>
    </source>
</evidence>
<dbReference type="HOGENOM" id="CLU_012062_16_1_9"/>
<dbReference type="AlphaFoldDB" id="E7MZE8"/>
<dbReference type="InterPro" id="IPR029000">
    <property type="entry name" value="Cyclophilin-like_dom_sf"/>
</dbReference>
<dbReference type="Pfam" id="PF00160">
    <property type="entry name" value="Pro_isomerase"/>
    <property type="match status" value="1"/>
</dbReference>
<organism evidence="7 8">
    <name type="scientific">Selenomonas artemidis F0399</name>
    <dbReference type="NCBI Taxonomy" id="749551"/>
    <lineage>
        <taxon>Bacteria</taxon>
        <taxon>Bacillati</taxon>
        <taxon>Bacillota</taxon>
        <taxon>Negativicutes</taxon>
        <taxon>Selenomonadales</taxon>
        <taxon>Selenomonadaceae</taxon>
        <taxon>Selenomonas</taxon>
    </lineage>
</organism>
<evidence type="ECO:0000313" key="8">
    <source>
        <dbReference type="Proteomes" id="UP000004633"/>
    </source>
</evidence>
<dbReference type="SUPFAM" id="SSF50891">
    <property type="entry name" value="Cyclophilin-like"/>
    <property type="match status" value="1"/>
</dbReference>
<evidence type="ECO:0000256" key="5">
    <source>
        <dbReference type="SAM" id="Phobius"/>
    </source>
</evidence>
<feature type="domain" description="PPIase cyclophilin-type" evidence="6">
    <location>
        <begin position="62"/>
        <end position="213"/>
    </location>
</feature>
<keyword evidence="5" id="KW-0812">Transmembrane</keyword>
<evidence type="ECO:0000256" key="2">
    <source>
        <dbReference type="ARBA" id="ARBA00023110"/>
    </source>
</evidence>
<reference evidence="7 8" key="1">
    <citation type="submission" date="2010-08" db="EMBL/GenBank/DDBJ databases">
        <authorList>
            <person name="Weinstock G."/>
            <person name="Sodergren E."/>
            <person name="Clifton S."/>
            <person name="Fulton L."/>
            <person name="Fulton B."/>
            <person name="Courtney L."/>
            <person name="Fronick C."/>
            <person name="Harrison M."/>
            <person name="Strong C."/>
            <person name="Farmer C."/>
            <person name="Delahaunty K."/>
            <person name="Markovic C."/>
            <person name="Hall O."/>
            <person name="Minx P."/>
            <person name="Tomlinson C."/>
            <person name="Mitreva M."/>
            <person name="Hou S."/>
            <person name="Chen J."/>
            <person name="Wollam A."/>
            <person name="Pepin K.H."/>
            <person name="Johnson M."/>
            <person name="Bhonagiri V."/>
            <person name="Zhang X."/>
            <person name="Suruliraj S."/>
            <person name="Warren W."/>
            <person name="Chinwalla A."/>
            <person name="Mardis E.R."/>
            <person name="Wilson R.K."/>
        </authorList>
    </citation>
    <scope>NUCLEOTIDE SEQUENCE [LARGE SCALE GENOMIC DNA]</scope>
    <source>
        <strain evidence="7 8">F0399</strain>
    </source>
</reference>
<dbReference type="PANTHER" id="PTHR45625:SF4">
    <property type="entry name" value="PEPTIDYLPROLYL ISOMERASE DOMAIN AND WD REPEAT-CONTAINING PROTEIN 1"/>
    <property type="match status" value="1"/>
</dbReference>
<protein>
    <recommendedName>
        <fullName evidence="4">Peptidyl-prolyl cis-trans isomerase</fullName>
        <shortName evidence="4">PPIase</shortName>
        <ecNumber evidence="4">5.2.1.8</ecNumber>
    </recommendedName>
</protein>
<dbReference type="CDD" id="cd00317">
    <property type="entry name" value="cyclophilin"/>
    <property type="match status" value="1"/>
</dbReference>
<dbReference type="PROSITE" id="PS50072">
    <property type="entry name" value="CSA_PPIASE_2"/>
    <property type="match status" value="1"/>
</dbReference>
<dbReference type="PANTHER" id="PTHR45625">
    <property type="entry name" value="PEPTIDYL-PROLYL CIS-TRANS ISOMERASE-RELATED"/>
    <property type="match status" value="1"/>
</dbReference>
<evidence type="ECO:0000259" key="6">
    <source>
        <dbReference type="PROSITE" id="PS50072"/>
    </source>
</evidence>
<keyword evidence="3 4" id="KW-0413">Isomerase</keyword>
<proteinExistence type="inferred from homology"/>
<feature type="transmembrane region" description="Helical" evidence="5">
    <location>
        <begin position="17"/>
        <end position="36"/>
    </location>
</feature>
<sequence>MKYVLKYEGAFGRMGKYFYILALCLVVVIGGIFFAAHSGSAGMSFNMLLDQDKGKGENGIVANRIAIFTTNKGTFEVELFEDKAPITTKNFIDLVEKGFYDGLIFHRVIDGFMIQGGDPSGNGTGGPGYHIPDEFHPELKHSDEGILSMANAGPNTGGSQFFITLAPTPWLDNHHAVFGKVVEGMDVVREIGHTRTSYGDRPVHDVVIEKITLKDAE</sequence>
<dbReference type="InterPro" id="IPR002130">
    <property type="entry name" value="Cyclophilin-type_PPIase_dom"/>
</dbReference>
<accession>E7MZE8</accession>
<dbReference type="InterPro" id="IPR020892">
    <property type="entry name" value="Cyclophilin-type_PPIase_CS"/>
</dbReference>
<keyword evidence="5" id="KW-0472">Membrane</keyword>
<name>E7MZE8_9FIRM</name>
<dbReference type="Gene3D" id="2.40.100.10">
    <property type="entry name" value="Cyclophilin-like"/>
    <property type="match status" value="1"/>
</dbReference>
<dbReference type="InterPro" id="IPR044666">
    <property type="entry name" value="Cyclophilin_A-like"/>
</dbReference>
<dbReference type="GO" id="GO:0006457">
    <property type="term" value="P:protein folding"/>
    <property type="evidence" value="ECO:0007669"/>
    <property type="project" value="InterPro"/>
</dbReference>
<gene>
    <name evidence="7" type="ORF">HMPREF9555_00089</name>
</gene>
<comment type="similarity">
    <text evidence="4">Belongs to the cyclophilin-type PPIase family.</text>
</comment>